<protein>
    <submittedName>
        <fullName evidence="1">Uncharacterized protein</fullName>
    </submittedName>
</protein>
<sequence>MIHSLGRLLPTNCVKRYIHTSKCLSEFFEWENKEGQQIKSDEEKTWEKLSLRERLRLEAQLLKQGVKEWIADRKEAFIAGPRIYIPDRKVDVIARFTGDKDDLRKWVVTCDRDQNLGYSTAELDLTRGSKGLFHGFIDTNVPSDGVTKKAGWVNLKLVSKLGPFQDQVVYDWSPYTHLVFHLRGDGRVYAVNLHIQSYFDVTRYDNYHFFIWTRGGPYWQHVRIPFSRFFFAYRGRIQSSNPPLPLHEINTFSITLADKINGPFQLEIDYVGVEYDPLHIEESAYEQYSIDEDQRFV</sequence>
<dbReference type="Proteomes" id="UP001239111">
    <property type="component" value="Chromosome 3"/>
</dbReference>
<dbReference type="EMBL" id="CM056743">
    <property type="protein sequence ID" value="KAJ8674272.1"/>
    <property type="molecule type" value="Genomic_DNA"/>
</dbReference>
<evidence type="ECO:0000313" key="1">
    <source>
        <dbReference type="EMBL" id="KAJ8674272.1"/>
    </source>
</evidence>
<gene>
    <name evidence="1" type="ORF">QAD02_005534</name>
</gene>
<keyword evidence="2" id="KW-1185">Reference proteome</keyword>
<accession>A0ACC2NT38</accession>
<evidence type="ECO:0000313" key="2">
    <source>
        <dbReference type="Proteomes" id="UP001239111"/>
    </source>
</evidence>
<proteinExistence type="predicted"/>
<reference evidence="1" key="1">
    <citation type="submission" date="2023-04" db="EMBL/GenBank/DDBJ databases">
        <title>A chromosome-level genome assembly of the parasitoid wasp Eretmocerus hayati.</title>
        <authorList>
            <person name="Zhong Y."/>
            <person name="Liu S."/>
            <person name="Liu Y."/>
        </authorList>
    </citation>
    <scope>NUCLEOTIDE SEQUENCE</scope>
    <source>
        <strain evidence="1">ZJU_SS_LIU_2023</strain>
    </source>
</reference>
<name>A0ACC2NT38_9HYME</name>
<organism evidence="1 2">
    <name type="scientific">Eretmocerus hayati</name>
    <dbReference type="NCBI Taxonomy" id="131215"/>
    <lineage>
        <taxon>Eukaryota</taxon>
        <taxon>Metazoa</taxon>
        <taxon>Ecdysozoa</taxon>
        <taxon>Arthropoda</taxon>
        <taxon>Hexapoda</taxon>
        <taxon>Insecta</taxon>
        <taxon>Pterygota</taxon>
        <taxon>Neoptera</taxon>
        <taxon>Endopterygota</taxon>
        <taxon>Hymenoptera</taxon>
        <taxon>Apocrita</taxon>
        <taxon>Proctotrupomorpha</taxon>
        <taxon>Chalcidoidea</taxon>
        <taxon>Aphelinidae</taxon>
        <taxon>Aphelininae</taxon>
        <taxon>Eretmocerus</taxon>
    </lineage>
</organism>
<comment type="caution">
    <text evidence="1">The sequence shown here is derived from an EMBL/GenBank/DDBJ whole genome shotgun (WGS) entry which is preliminary data.</text>
</comment>